<sequence length="136" mass="14398">MVRKILPWPFVIVSALGLLGVFASIDLELPWRSVALGLGLAVYMGSGLLSSFRVAVHPKPRGVMIAMLVVMTPAYFIAFVIGRVAGFALFGLPAHGLLSQAMVGAVFAAVVYIAITPLIRRIVTSIALQADGPPVR</sequence>
<evidence type="ECO:0000313" key="2">
    <source>
        <dbReference type="EMBL" id="SEM45580.1"/>
    </source>
</evidence>
<proteinExistence type="predicted"/>
<evidence type="ECO:0000256" key="1">
    <source>
        <dbReference type="SAM" id="Phobius"/>
    </source>
</evidence>
<accession>A0A1H7YHJ0</accession>
<keyword evidence="1" id="KW-1133">Transmembrane helix</keyword>
<reference evidence="2 3" key="1">
    <citation type="submission" date="2016-10" db="EMBL/GenBank/DDBJ databases">
        <authorList>
            <person name="de Groot N.N."/>
        </authorList>
    </citation>
    <scope>NUCLEOTIDE SEQUENCE [LARGE SCALE GENOMIC DNA]</scope>
    <source>
        <strain evidence="2 3">DSM 43357</strain>
    </source>
</reference>
<keyword evidence="1" id="KW-0812">Transmembrane</keyword>
<dbReference type="AlphaFoldDB" id="A0A1H7YHJ0"/>
<keyword evidence="3" id="KW-1185">Reference proteome</keyword>
<organism evidence="2 3">
    <name type="scientific">Nonomuraea pusilla</name>
    <dbReference type="NCBI Taxonomy" id="46177"/>
    <lineage>
        <taxon>Bacteria</taxon>
        <taxon>Bacillati</taxon>
        <taxon>Actinomycetota</taxon>
        <taxon>Actinomycetes</taxon>
        <taxon>Streptosporangiales</taxon>
        <taxon>Streptosporangiaceae</taxon>
        <taxon>Nonomuraea</taxon>
    </lineage>
</organism>
<gene>
    <name evidence="2" type="ORF">SAMN05660976_05222</name>
</gene>
<dbReference type="EMBL" id="FOBF01000013">
    <property type="protein sequence ID" value="SEM45580.1"/>
    <property type="molecule type" value="Genomic_DNA"/>
</dbReference>
<feature type="transmembrane region" description="Helical" evidence="1">
    <location>
        <begin position="63"/>
        <end position="85"/>
    </location>
</feature>
<feature type="transmembrane region" description="Helical" evidence="1">
    <location>
        <begin position="97"/>
        <end position="119"/>
    </location>
</feature>
<dbReference type="Proteomes" id="UP000198953">
    <property type="component" value="Unassembled WGS sequence"/>
</dbReference>
<feature type="transmembrane region" description="Helical" evidence="1">
    <location>
        <begin position="33"/>
        <end position="56"/>
    </location>
</feature>
<evidence type="ECO:0000313" key="3">
    <source>
        <dbReference type="Proteomes" id="UP000198953"/>
    </source>
</evidence>
<name>A0A1H7YHJ0_9ACTN</name>
<keyword evidence="1" id="KW-0472">Membrane</keyword>
<protein>
    <submittedName>
        <fullName evidence="2">Uncharacterized protein</fullName>
    </submittedName>
</protein>